<accession>A0A8S0SKE4</accession>
<proteinExistence type="predicted"/>
<sequence>MDLSEKGRRQKLSPVSGIVQQQQSCRILEAATITALHYCRALEALQVVVASVAMMMLSCKRTLMFLTAANFYPVSGYGRGFG</sequence>
<keyword evidence="2" id="KW-1185">Reference proteome</keyword>
<dbReference type="Gramene" id="OE9A044859T1">
    <property type="protein sequence ID" value="OE9A044859C1"/>
    <property type="gene ID" value="OE9A044859"/>
</dbReference>
<comment type="caution">
    <text evidence="1">The sequence shown here is derived from an EMBL/GenBank/DDBJ whole genome shotgun (WGS) entry which is preliminary data.</text>
</comment>
<protein>
    <submittedName>
        <fullName evidence="1">Uncharacterized protein</fullName>
    </submittedName>
</protein>
<dbReference type="AlphaFoldDB" id="A0A8S0SKE4"/>
<gene>
    <name evidence="1" type="ORF">OLEA9_A044859</name>
</gene>
<name>A0A8S0SKE4_OLEEU</name>
<evidence type="ECO:0000313" key="2">
    <source>
        <dbReference type="Proteomes" id="UP000594638"/>
    </source>
</evidence>
<organism evidence="1 2">
    <name type="scientific">Olea europaea subsp. europaea</name>
    <dbReference type="NCBI Taxonomy" id="158383"/>
    <lineage>
        <taxon>Eukaryota</taxon>
        <taxon>Viridiplantae</taxon>
        <taxon>Streptophyta</taxon>
        <taxon>Embryophyta</taxon>
        <taxon>Tracheophyta</taxon>
        <taxon>Spermatophyta</taxon>
        <taxon>Magnoliopsida</taxon>
        <taxon>eudicotyledons</taxon>
        <taxon>Gunneridae</taxon>
        <taxon>Pentapetalae</taxon>
        <taxon>asterids</taxon>
        <taxon>lamiids</taxon>
        <taxon>Lamiales</taxon>
        <taxon>Oleaceae</taxon>
        <taxon>Oleeae</taxon>
        <taxon>Olea</taxon>
    </lineage>
</organism>
<evidence type="ECO:0000313" key="1">
    <source>
        <dbReference type="EMBL" id="CAA2992074.1"/>
    </source>
</evidence>
<dbReference type="Proteomes" id="UP000594638">
    <property type="component" value="Unassembled WGS sequence"/>
</dbReference>
<reference evidence="1 2" key="1">
    <citation type="submission" date="2019-12" db="EMBL/GenBank/DDBJ databases">
        <authorList>
            <person name="Alioto T."/>
            <person name="Alioto T."/>
            <person name="Gomez Garrido J."/>
        </authorList>
    </citation>
    <scope>NUCLEOTIDE SEQUENCE [LARGE SCALE GENOMIC DNA]</scope>
</reference>
<dbReference type="EMBL" id="CACTIH010005430">
    <property type="protein sequence ID" value="CAA2992074.1"/>
    <property type="molecule type" value="Genomic_DNA"/>
</dbReference>